<dbReference type="EMBL" id="MBFS01003651">
    <property type="protein sequence ID" value="PVU85514.1"/>
    <property type="molecule type" value="Genomic_DNA"/>
</dbReference>
<dbReference type="STRING" id="133381.A0A2T9XZQ0"/>
<feature type="domain" description="FAM192A/Fyv6 N-terminal" evidence="4">
    <location>
        <begin position="45"/>
        <end position="84"/>
    </location>
</feature>
<comment type="subcellular location">
    <subcellularLocation>
        <location evidence="1">Nucleus</location>
    </subcellularLocation>
</comment>
<keyword evidence="6" id="KW-1185">Reference proteome</keyword>
<feature type="region of interest" description="Disordered" evidence="3">
    <location>
        <begin position="73"/>
        <end position="115"/>
    </location>
</feature>
<feature type="compositionally biased region" description="Basic and acidic residues" evidence="3">
    <location>
        <begin position="73"/>
        <end position="92"/>
    </location>
</feature>
<evidence type="ECO:0000313" key="5">
    <source>
        <dbReference type="EMBL" id="PVU85514.1"/>
    </source>
</evidence>
<feature type="region of interest" description="Disordered" evidence="3">
    <location>
        <begin position="15"/>
        <end position="36"/>
    </location>
</feature>
<evidence type="ECO:0000256" key="1">
    <source>
        <dbReference type="ARBA" id="ARBA00004123"/>
    </source>
</evidence>
<name>A0A2T9XZQ0_9FUNG</name>
<dbReference type="Pfam" id="PF10187">
    <property type="entry name" value="FAM192A_Fyv6_N"/>
    <property type="match status" value="1"/>
</dbReference>
<dbReference type="GO" id="GO:0005634">
    <property type="term" value="C:nucleus"/>
    <property type="evidence" value="ECO:0007669"/>
    <property type="project" value="UniProtKB-SubCell"/>
</dbReference>
<keyword evidence="2" id="KW-0539">Nucleus</keyword>
<dbReference type="OrthoDB" id="75720at2759"/>
<evidence type="ECO:0000259" key="4">
    <source>
        <dbReference type="Pfam" id="PF10187"/>
    </source>
</evidence>
<evidence type="ECO:0000313" key="6">
    <source>
        <dbReference type="Proteomes" id="UP000245609"/>
    </source>
</evidence>
<organism evidence="5 6">
    <name type="scientific">Smittium megazygosporum</name>
    <dbReference type="NCBI Taxonomy" id="133381"/>
    <lineage>
        <taxon>Eukaryota</taxon>
        <taxon>Fungi</taxon>
        <taxon>Fungi incertae sedis</taxon>
        <taxon>Zoopagomycota</taxon>
        <taxon>Kickxellomycotina</taxon>
        <taxon>Harpellomycetes</taxon>
        <taxon>Harpellales</taxon>
        <taxon>Legeriomycetaceae</taxon>
        <taxon>Smittium</taxon>
    </lineage>
</organism>
<dbReference type="Proteomes" id="UP000245609">
    <property type="component" value="Unassembled WGS sequence"/>
</dbReference>
<protein>
    <recommendedName>
        <fullName evidence="4">FAM192A/Fyv6 N-terminal domain-containing protein</fullName>
    </recommendedName>
</protein>
<gene>
    <name evidence="5" type="ORF">BB560_006998</name>
</gene>
<reference evidence="5 6" key="1">
    <citation type="journal article" date="2018" name="MBio">
        <title>Comparative Genomics Reveals the Core Gene Toolbox for the Fungus-Insect Symbiosis.</title>
        <authorList>
            <person name="Wang Y."/>
            <person name="Stata M."/>
            <person name="Wang W."/>
            <person name="Stajich J.E."/>
            <person name="White M.M."/>
            <person name="Moncalvo J.M."/>
        </authorList>
    </citation>
    <scope>NUCLEOTIDE SEQUENCE [LARGE SCALE GENOMIC DNA]</scope>
    <source>
        <strain evidence="5 6">SC-DP-2</strain>
    </source>
</reference>
<sequence length="193" mass="21936">MDDLKSEIQNKFISQQDLEEIKQGKNKNGSSSAADSGKFTYHYCNLIHRLDDDELEFLDKIQQEMKLEEYKKRLDEKQELENFKRAIDQSNEKKRKVSTVDKSNPPSKIQKDKKQVRALELVSKIVKVPIKDTKQQKSGKKTSPTSLKNAPKDKASAKDAVSKPSSQDKEPENDADPLSLVAMYSEESDASSE</sequence>
<dbReference type="InterPro" id="IPR019331">
    <property type="entry name" value="FAM192A/Fyv6_N"/>
</dbReference>
<feature type="region of interest" description="Disordered" evidence="3">
    <location>
        <begin position="130"/>
        <end position="193"/>
    </location>
</feature>
<feature type="compositionally biased region" description="Basic and acidic residues" evidence="3">
    <location>
        <begin position="150"/>
        <end position="172"/>
    </location>
</feature>
<evidence type="ECO:0000256" key="3">
    <source>
        <dbReference type="SAM" id="MobiDB-lite"/>
    </source>
</evidence>
<accession>A0A2T9XZQ0</accession>
<evidence type="ECO:0000256" key="2">
    <source>
        <dbReference type="ARBA" id="ARBA00023242"/>
    </source>
</evidence>
<comment type="caution">
    <text evidence="5">The sequence shown here is derived from an EMBL/GenBank/DDBJ whole genome shotgun (WGS) entry which is preliminary data.</text>
</comment>
<dbReference type="AlphaFoldDB" id="A0A2T9XZQ0"/>
<proteinExistence type="predicted"/>